<dbReference type="Pfam" id="PF01476">
    <property type="entry name" value="LysM"/>
    <property type="match status" value="1"/>
</dbReference>
<keyword evidence="3" id="KW-1185">Reference proteome</keyword>
<dbReference type="RefSeq" id="WP_127739106.1">
    <property type="nucleotide sequence ID" value="NZ_JBCMXX010000001.1"/>
</dbReference>
<dbReference type="InterPro" id="IPR036779">
    <property type="entry name" value="LysM_dom_sf"/>
</dbReference>
<feature type="domain" description="LysM" evidence="1">
    <location>
        <begin position="262"/>
        <end position="307"/>
    </location>
</feature>
<dbReference type="AlphaFoldDB" id="A0A3S2TWU8"/>
<evidence type="ECO:0000313" key="2">
    <source>
        <dbReference type="EMBL" id="RVT61649.1"/>
    </source>
</evidence>
<dbReference type="InterPro" id="IPR015020">
    <property type="entry name" value="Rv2525c-like_Glyco_Hydro-like"/>
</dbReference>
<dbReference type="SMART" id="SM00257">
    <property type="entry name" value="LysM"/>
    <property type="match status" value="1"/>
</dbReference>
<protein>
    <submittedName>
        <fullName evidence="2">DUF1906 domain-containing protein</fullName>
    </submittedName>
</protein>
<evidence type="ECO:0000313" key="3">
    <source>
        <dbReference type="Proteomes" id="UP000288024"/>
    </source>
</evidence>
<name>A0A3S2TWU8_9BACI</name>
<dbReference type="EMBL" id="RZTZ01000005">
    <property type="protein sequence ID" value="RVT61649.1"/>
    <property type="molecule type" value="Genomic_DNA"/>
</dbReference>
<evidence type="ECO:0000259" key="1">
    <source>
        <dbReference type="PROSITE" id="PS51782"/>
    </source>
</evidence>
<accession>A0A3S2TWU8</accession>
<dbReference type="SUPFAM" id="SSF51445">
    <property type="entry name" value="(Trans)glycosidases"/>
    <property type="match status" value="1"/>
</dbReference>
<dbReference type="Pfam" id="PF08924">
    <property type="entry name" value="Rv2525c_GlyHyd-like"/>
    <property type="match status" value="1"/>
</dbReference>
<dbReference type="Gene3D" id="3.10.350.10">
    <property type="entry name" value="LysM domain"/>
    <property type="match status" value="1"/>
</dbReference>
<dbReference type="SUPFAM" id="SSF54106">
    <property type="entry name" value="LysM domain"/>
    <property type="match status" value="1"/>
</dbReference>
<dbReference type="CDD" id="cd00118">
    <property type="entry name" value="LysM"/>
    <property type="match status" value="1"/>
</dbReference>
<comment type="caution">
    <text evidence="2">The sequence shown here is derived from an EMBL/GenBank/DDBJ whole genome shotgun (WGS) entry which is preliminary data.</text>
</comment>
<dbReference type="Gene3D" id="3.20.20.80">
    <property type="entry name" value="Glycosidases"/>
    <property type="match status" value="1"/>
</dbReference>
<reference evidence="2 3" key="1">
    <citation type="submission" date="2019-01" db="EMBL/GenBank/DDBJ databases">
        <title>Bacillus sp. M5HDSG1-1, whole genome shotgun sequence.</title>
        <authorList>
            <person name="Tuo L."/>
        </authorList>
    </citation>
    <scope>NUCLEOTIDE SEQUENCE [LARGE SCALE GENOMIC DNA]</scope>
    <source>
        <strain evidence="2 3">M5HDSG1-1</strain>
    </source>
</reference>
<gene>
    <name evidence="2" type="ORF">EM808_15525</name>
</gene>
<dbReference type="InterPro" id="IPR018392">
    <property type="entry name" value="LysM"/>
</dbReference>
<dbReference type="Proteomes" id="UP000288024">
    <property type="component" value="Unassembled WGS sequence"/>
</dbReference>
<sequence>MARGFDCATKLNITTASALKKAGFAYTARYLGNSWKTFDAAEAKAIRKAGLKLVSIFQKSADRSAYFTEEQGRQDGRDAVKAAQNVGQPAGTAIYFAVDFDAGKRAIPNILAYFNGVRKTFHTYKLGIYGSYTVMLAVKGLADYYWQTYAWSYGKVADFIHMHQYENNIKVAGVLIDRNDIRKSPGDWGWTIQESEVATFEVKAETGAYMTAADAKQGKNKKGIVKKGSYFLFNQSAGMVNVTKQKGVPGSWINPEASEGAKYHIVIKGDSLTKIAQKYGTSLKTLQKLNPQIKNIHLIYPNQKIQIK</sequence>
<proteinExistence type="predicted"/>
<dbReference type="PROSITE" id="PS51782">
    <property type="entry name" value="LYSM"/>
    <property type="match status" value="1"/>
</dbReference>
<organism evidence="2 3">
    <name type="scientific">Niallia taxi</name>
    <dbReference type="NCBI Taxonomy" id="2499688"/>
    <lineage>
        <taxon>Bacteria</taxon>
        <taxon>Bacillati</taxon>
        <taxon>Bacillota</taxon>
        <taxon>Bacilli</taxon>
        <taxon>Bacillales</taxon>
        <taxon>Bacillaceae</taxon>
        <taxon>Niallia</taxon>
    </lineage>
</organism>
<dbReference type="InterPro" id="IPR017853">
    <property type="entry name" value="GH"/>
</dbReference>